<keyword evidence="2" id="KW-1185">Reference proteome</keyword>
<evidence type="ECO:0000313" key="2">
    <source>
        <dbReference type="Proteomes" id="UP000091967"/>
    </source>
</evidence>
<reference evidence="1 2" key="1">
    <citation type="submission" date="2016-06" db="EMBL/GenBank/DDBJ databases">
        <title>Living apart together: crosstalk between the core and supernumerary genomes in a fungal plant pathogen.</title>
        <authorList>
            <person name="Vanheule A."/>
            <person name="Audenaert K."/>
            <person name="Warris S."/>
            <person name="Van De Geest H."/>
            <person name="Schijlen E."/>
            <person name="Hofte M."/>
            <person name="De Saeger S."/>
            <person name="Haesaert G."/>
            <person name="Waalwijk C."/>
            <person name="Van Der Lee T."/>
        </authorList>
    </citation>
    <scope>NUCLEOTIDE SEQUENCE [LARGE SCALE GENOMIC DNA]</scope>
    <source>
        <strain evidence="1 2">2516</strain>
    </source>
</reference>
<evidence type="ECO:0000313" key="1">
    <source>
        <dbReference type="EMBL" id="OBS21512.1"/>
    </source>
</evidence>
<accession>A0A1B8ALU8</accession>
<organism evidence="1 2">
    <name type="scientific">Fusarium poae</name>
    <dbReference type="NCBI Taxonomy" id="36050"/>
    <lineage>
        <taxon>Eukaryota</taxon>
        <taxon>Fungi</taxon>
        <taxon>Dikarya</taxon>
        <taxon>Ascomycota</taxon>
        <taxon>Pezizomycotina</taxon>
        <taxon>Sordariomycetes</taxon>
        <taxon>Hypocreomycetidae</taxon>
        <taxon>Hypocreales</taxon>
        <taxon>Nectriaceae</taxon>
        <taxon>Fusarium</taxon>
    </lineage>
</organism>
<proteinExistence type="predicted"/>
<sequence length="67" mass="7731">MSHALRAITPWFILEPSGHSLQRPLCIDRCLMIEKVTTLAQPRISWLLPKTNDRTIQPDELSINNYS</sequence>
<gene>
    <name evidence="1" type="ORF">FPOA_07849</name>
</gene>
<name>A0A1B8ALU8_FUSPO</name>
<dbReference type="AlphaFoldDB" id="A0A1B8ALU8"/>
<dbReference type="EMBL" id="LYXU01000003">
    <property type="protein sequence ID" value="OBS21512.1"/>
    <property type="molecule type" value="Genomic_DNA"/>
</dbReference>
<dbReference type="Proteomes" id="UP000091967">
    <property type="component" value="Unassembled WGS sequence"/>
</dbReference>
<comment type="caution">
    <text evidence="1">The sequence shown here is derived from an EMBL/GenBank/DDBJ whole genome shotgun (WGS) entry which is preliminary data.</text>
</comment>
<protein>
    <submittedName>
        <fullName evidence="1">Uncharacterized protein</fullName>
    </submittedName>
</protein>